<name>A0ABP8J253_9ACTN</name>
<evidence type="ECO:0000313" key="2">
    <source>
        <dbReference type="EMBL" id="GAA4383609.1"/>
    </source>
</evidence>
<proteinExistence type="predicted"/>
<evidence type="ECO:0008006" key="4">
    <source>
        <dbReference type="Google" id="ProtNLM"/>
    </source>
</evidence>
<dbReference type="Gene3D" id="3.30.110.190">
    <property type="match status" value="1"/>
</dbReference>
<reference evidence="3" key="1">
    <citation type="journal article" date="2019" name="Int. J. Syst. Evol. Microbiol.">
        <title>The Global Catalogue of Microorganisms (GCM) 10K type strain sequencing project: providing services to taxonomists for standard genome sequencing and annotation.</title>
        <authorList>
            <consortium name="The Broad Institute Genomics Platform"/>
            <consortium name="The Broad Institute Genome Sequencing Center for Infectious Disease"/>
            <person name="Wu L."/>
            <person name="Ma J."/>
        </authorList>
    </citation>
    <scope>NUCLEOTIDE SEQUENCE [LARGE SCALE GENOMIC DNA]</scope>
    <source>
        <strain evidence="3">JCM 17688</strain>
    </source>
</reference>
<evidence type="ECO:0000256" key="1">
    <source>
        <dbReference type="SAM" id="MobiDB-lite"/>
    </source>
</evidence>
<gene>
    <name evidence="2" type="ORF">GCM10023147_02990</name>
</gene>
<comment type="caution">
    <text evidence="2">The sequence shown here is derived from an EMBL/GenBank/DDBJ whole genome shotgun (WGS) entry which is preliminary data.</text>
</comment>
<sequence>MGHKGKKKHDTAGSKGDPEPGSEAPAAKPGPAPARRRSDSVADPLGLFGSLGQIAFGGRSDSDAPPSLGGGVLDQAAGLLGGTGSPVRGLTDALGQVSRTAHDDAGKSSTAGDADAKTKKSKAGSKSARPLSVPVVDQLAAGLGLPSNPIADALDTVSNLAPVPVVDTLGESLRQATDLVNAPLRGVAGVLGLDPTRSVNSSDSLRRRGTRLIRISYDPKYQPRDVHPSFGRIIEELLPDEARILRFLGVAGTQPMIDVRTKTLFQVGSVLLVGDLSMVAQMAGCHWADRDGNYFANLHRLGLVELSDEPVDDYRRYALLEVQPIAVEAIESVRKAVTVFRSIHLTPFGKQFIDVCFDTEGYAGGGWATDGRQDRYIGKGPRTDRPLAAAH</sequence>
<accession>A0ABP8J253</accession>
<dbReference type="EMBL" id="BAABFR010000003">
    <property type="protein sequence ID" value="GAA4383609.1"/>
    <property type="molecule type" value="Genomic_DNA"/>
</dbReference>
<evidence type="ECO:0000313" key="3">
    <source>
        <dbReference type="Proteomes" id="UP001500635"/>
    </source>
</evidence>
<feature type="region of interest" description="Disordered" evidence="1">
    <location>
        <begin position="98"/>
        <end position="131"/>
    </location>
</feature>
<keyword evidence="3" id="KW-1185">Reference proteome</keyword>
<protein>
    <recommendedName>
        <fullName evidence="4">DUF4393 domain-containing protein</fullName>
    </recommendedName>
</protein>
<organism evidence="2 3">
    <name type="scientific">Tsukamurella soli</name>
    <dbReference type="NCBI Taxonomy" id="644556"/>
    <lineage>
        <taxon>Bacteria</taxon>
        <taxon>Bacillati</taxon>
        <taxon>Actinomycetota</taxon>
        <taxon>Actinomycetes</taxon>
        <taxon>Mycobacteriales</taxon>
        <taxon>Tsukamurellaceae</taxon>
        <taxon>Tsukamurella</taxon>
    </lineage>
</organism>
<dbReference type="Pfam" id="PF14337">
    <property type="entry name" value="Abi_alpha"/>
    <property type="match status" value="1"/>
</dbReference>
<feature type="region of interest" description="Disordered" evidence="1">
    <location>
        <begin position="1"/>
        <end position="79"/>
    </location>
</feature>
<feature type="compositionally biased region" description="Low complexity" evidence="1">
    <location>
        <begin position="19"/>
        <end position="29"/>
    </location>
</feature>
<dbReference type="Proteomes" id="UP001500635">
    <property type="component" value="Unassembled WGS sequence"/>
</dbReference>
<dbReference type="InterPro" id="IPR025506">
    <property type="entry name" value="Abi_alpha"/>
</dbReference>